<dbReference type="InterPro" id="IPR043502">
    <property type="entry name" value="DNA/RNA_pol_sf"/>
</dbReference>
<keyword evidence="3" id="KW-1185">Reference proteome</keyword>
<evidence type="ECO:0000256" key="1">
    <source>
        <dbReference type="SAM" id="MobiDB-lite"/>
    </source>
</evidence>
<dbReference type="SUPFAM" id="SSF56672">
    <property type="entry name" value="DNA/RNA polymerases"/>
    <property type="match status" value="1"/>
</dbReference>
<accession>A0AAD8Z2K1</accession>
<gene>
    <name evidence="2" type="ORF">P4O66_013499</name>
</gene>
<name>A0AAD8Z2K1_9TELE</name>
<feature type="region of interest" description="Disordered" evidence="1">
    <location>
        <begin position="17"/>
        <end position="97"/>
    </location>
</feature>
<feature type="compositionally biased region" description="Polar residues" evidence="1">
    <location>
        <begin position="58"/>
        <end position="70"/>
    </location>
</feature>
<comment type="caution">
    <text evidence="2">The sequence shown here is derived from an EMBL/GenBank/DDBJ whole genome shotgun (WGS) entry which is preliminary data.</text>
</comment>
<evidence type="ECO:0000313" key="3">
    <source>
        <dbReference type="Proteomes" id="UP001239994"/>
    </source>
</evidence>
<evidence type="ECO:0000313" key="2">
    <source>
        <dbReference type="EMBL" id="KAK1791500.1"/>
    </source>
</evidence>
<dbReference type="InterPro" id="IPR032567">
    <property type="entry name" value="RTL1-rel"/>
</dbReference>
<reference evidence="2" key="1">
    <citation type="submission" date="2023-03" db="EMBL/GenBank/DDBJ databases">
        <title>Electrophorus voltai genome.</title>
        <authorList>
            <person name="Bian C."/>
        </authorList>
    </citation>
    <scope>NUCLEOTIDE SEQUENCE</scope>
    <source>
        <strain evidence="2">CB-2022</strain>
        <tissue evidence="2">Muscle</tissue>
    </source>
</reference>
<proteinExistence type="predicted"/>
<organism evidence="2 3">
    <name type="scientific">Electrophorus voltai</name>
    <dbReference type="NCBI Taxonomy" id="2609070"/>
    <lineage>
        <taxon>Eukaryota</taxon>
        <taxon>Metazoa</taxon>
        <taxon>Chordata</taxon>
        <taxon>Craniata</taxon>
        <taxon>Vertebrata</taxon>
        <taxon>Euteleostomi</taxon>
        <taxon>Actinopterygii</taxon>
        <taxon>Neopterygii</taxon>
        <taxon>Teleostei</taxon>
        <taxon>Ostariophysi</taxon>
        <taxon>Gymnotiformes</taxon>
        <taxon>Gymnotoidei</taxon>
        <taxon>Gymnotidae</taxon>
        <taxon>Electrophorus</taxon>
    </lineage>
</organism>
<dbReference type="EMBL" id="JAROKS010000020">
    <property type="protein sequence ID" value="KAK1791500.1"/>
    <property type="molecule type" value="Genomic_DNA"/>
</dbReference>
<dbReference type="AlphaFoldDB" id="A0AAD8Z2K1"/>
<dbReference type="PANTHER" id="PTHR15503">
    <property type="entry name" value="LDOC1 RELATED"/>
    <property type="match status" value="1"/>
</dbReference>
<dbReference type="Proteomes" id="UP001239994">
    <property type="component" value="Unassembled WGS sequence"/>
</dbReference>
<protein>
    <submittedName>
        <fullName evidence="2">Uncharacterized protein</fullName>
    </submittedName>
</protein>
<dbReference type="Gene3D" id="3.10.10.10">
    <property type="entry name" value="HIV Type 1 Reverse Transcriptase, subunit A, domain 1"/>
    <property type="match status" value="1"/>
</dbReference>
<dbReference type="PANTHER" id="PTHR15503:SF36">
    <property type="entry name" value="RETROTRANSPOSON GAG-LIKE PROTEIN 5"/>
    <property type="match status" value="1"/>
</dbReference>
<sequence>MPSFCGVREKSLCVEPNSLLPFPSDTRGRSAGTLRCPLSSTRVRRVTQREDKKKPRGTNASPSLHTQPSQPALRPRKRRHLSVADAHCSNPAPPADGLLRPPFPTAHLVSTDTAELEPATVEKYYGAPARLTDREVCQSYESSRRKAALQLRNEVIIVHQLTAGQGEGGGEAHTLEKVHTPRNPTTHRAVSCVHQELERQNCMSLPIFSTTVESPDPPALQSIPQLYRAFSDVFSKVKAIKLPPHRSSDCAVELLPGAPLPRRSKPYPLRQPEEAAMETYVTEALQRGFIRSSTSPVAAGFFFVEKKGGLRPCIDYWTLNKVTVKYSYPLPLISLTHE</sequence>